<comment type="caution">
    <text evidence="1">The sequence shown here is derived from an EMBL/GenBank/DDBJ whole genome shotgun (WGS) entry which is preliminary data.</text>
</comment>
<dbReference type="STRING" id="1195246.AGRI_04622"/>
<protein>
    <submittedName>
        <fullName evidence="1">Uncharacterized protein</fullName>
    </submittedName>
</protein>
<dbReference type="RefSeq" id="WP_008983846.1">
    <property type="nucleotide sequence ID" value="NZ_AKKU01000011.1"/>
</dbReference>
<proteinExistence type="predicted"/>
<dbReference type="AlphaFoldDB" id="I8U7S6"/>
<reference evidence="1 2" key="1">
    <citation type="journal article" date="2012" name="J. Bacteriol.">
        <title>Genome Sequence of Pectin-Degrading Alishewanella agri, Isolated from Landfill Soil.</title>
        <authorList>
            <person name="Kim J."/>
            <person name="Jung J."/>
            <person name="Sung J.S."/>
            <person name="Chun J."/>
            <person name="Park W."/>
        </authorList>
    </citation>
    <scope>NUCLEOTIDE SEQUENCE [LARGE SCALE GENOMIC DNA]</scope>
    <source>
        <strain evidence="1 2">BL06</strain>
    </source>
</reference>
<accession>I8U7S6</accession>
<keyword evidence="2" id="KW-1185">Reference proteome</keyword>
<organism evidence="1 2">
    <name type="scientific">Alishewanella agri BL06</name>
    <dbReference type="NCBI Taxonomy" id="1195246"/>
    <lineage>
        <taxon>Bacteria</taxon>
        <taxon>Pseudomonadati</taxon>
        <taxon>Pseudomonadota</taxon>
        <taxon>Gammaproteobacteria</taxon>
        <taxon>Alteromonadales</taxon>
        <taxon>Alteromonadaceae</taxon>
        <taxon>Alishewanella</taxon>
    </lineage>
</organism>
<dbReference type="SUPFAM" id="SSF81593">
    <property type="entry name" value="Nucleotidyltransferase substrate binding subunit/domain"/>
    <property type="match status" value="1"/>
</dbReference>
<evidence type="ECO:0000313" key="1">
    <source>
        <dbReference type="EMBL" id="EIW89356.1"/>
    </source>
</evidence>
<gene>
    <name evidence="1" type="ORF">AGRI_04622</name>
</gene>
<evidence type="ECO:0000313" key="2">
    <source>
        <dbReference type="Proteomes" id="UP000035062"/>
    </source>
</evidence>
<dbReference type="Proteomes" id="UP000035062">
    <property type="component" value="Unassembled WGS sequence"/>
</dbReference>
<sequence>MNKAVFQGIIDVCKVHAERLRWSMSHLAEKKPFTADSLAQLTEIELAIFDQFIVRFSKLQDVMGAKLLPAVLELTHEEGELNTFIDKLNRLEKIGALSSVDQWLKLREMRNQFAHDYPDDPEIQSTLLNRAFVMAEELLKVLDHVIHFSARYGVLKGAL</sequence>
<name>I8U7S6_9ALTE</name>
<dbReference type="Gene3D" id="1.20.120.330">
    <property type="entry name" value="Nucleotidyltransferases domain 2"/>
    <property type="match status" value="1"/>
</dbReference>
<dbReference type="eggNOG" id="ENOG5032Z4K">
    <property type="taxonomic scope" value="Bacteria"/>
</dbReference>
<dbReference type="PATRIC" id="fig|1195246.3.peg.910"/>
<dbReference type="EMBL" id="AKKU01000011">
    <property type="protein sequence ID" value="EIW89356.1"/>
    <property type="molecule type" value="Genomic_DNA"/>
</dbReference>